<keyword evidence="4" id="KW-1185">Reference proteome</keyword>
<dbReference type="InterPro" id="IPR050934">
    <property type="entry name" value="ITIH"/>
</dbReference>
<gene>
    <name evidence="3" type="ORF">P4O66_002336</name>
</gene>
<dbReference type="PANTHER" id="PTHR10338">
    <property type="entry name" value="INTER-ALPHA-TRYPSIN INHIBITOR HEAVY CHAIN FAMILY MEMBER"/>
    <property type="match status" value="1"/>
</dbReference>
<name>A0AAD9DR15_9TELE</name>
<proteinExistence type="predicted"/>
<feature type="compositionally biased region" description="Basic and acidic residues" evidence="1">
    <location>
        <begin position="40"/>
        <end position="53"/>
    </location>
</feature>
<dbReference type="Pfam" id="PF06668">
    <property type="entry name" value="ITI_HC_C"/>
    <property type="match status" value="1"/>
</dbReference>
<protein>
    <recommendedName>
        <fullName evidence="2">Inter-alpha-trypsin inhibitor heavy chain C-terminal domain-containing protein</fullName>
    </recommendedName>
</protein>
<dbReference type="Proteomes" id="UP001239994">
    <property type="component" value="Unassembled WGS sequence"/>
</dbReference>
<feature type="region of interest" description="Disordered" evidence="1">
    <location>
        <begin position="37"/>
        <end position="64"/>
    </location>
</feature>
<dbReference type="AlphaFoldDB" id="A0AAD9DR15"/>
<dbReference type="EMBL" id="JAROKS010000021">
    <property type="protein sequence ID" value="KAK1790023.1"/>
    <property type="molecule type" value="Genomic_DNA"/>
</dbReference>
<evidence type="ECO:0000313" key="4">
    <source>
        <dbReference type="Proteomes" id="UP001239994"/>
    </source>
</evidence>
<comment type="caution">
    <text evidence="3">The sequence shown here is derived from an EMBL/GenBank/DDBJ whole genome shotgun (WGS) entry which is preliminary data.</text>
</comment>
<evidence type="ECO:0000256" key="1">
    <source>
        <dbReference type="SAM" id="MobiDB-lite"/>
    </source>
</evidence>
<evidence type="ECO:0000313" key="3">
    <source>
        <dbReference type="EMBL" id="KAK1790023.1"/>
    </source>
</evidence>
<dbReference type="InterPro" id="IPR010600">
    <property type="entry name" value="ITI_HC_C"/>
</dbReference>
<accession>A0AAD9DR15</accession>
<dbReference type="PANTHER" id="PTHR10338:SF14">
    <property type="entry name" value="INTER-ALPHA-TRYPSIN INHIBITOR HEAVY CHAIN H2"/>
    <property type="match status" value="1"/>
</dbReference>
<feature type="domain" description="Inter-alpha-trypsin inhibitor heavy chain C-terminal" evidence="2">
    <location>
        <begin position="133"/>
        <end position="294"/>
    </location>
</feature>
<sequence length="294" mass="32114">MARTIGKKRKITQQILMLAVEHQFVTPLTALLVESSDTDGPERLLADSPKDPKQGCCPGAGPSTSKITFVNSKPPIPSWVTPVTPSPSEAQTIHVVENDPHFIVHLPKSGMDVCFNVDSKPGHVLSLVSDPDAGIVVNGQLVGSKKMKNDKLNTYFGTISVYSRAAGVKVVVSTNSISLMEGRNNHSFSWGGTAELSLHRVKVAIEKEQKVTVVIDKISVMVMLHRVWKKHPINVDFLGIYMPSDNQYSAQVHGLIGQFAIEPEVKVFDVREGTEPEKKAATMEVKGNKLTVTR</sequence>
<dbReference type="GO" id="GO:0030212">
    <property type="term" value="P:hyaluronan metabolic process"/>
    <property type="evidence" value="ECO:0007669"/>
    <property type="project" value="InterPro"/>
</dbReference>
<dbReference type="GO" id="GO:0004867">
    <property type="term" value="F:serine-type endopeptidase inhibitor activity"/>
    <property type="evidence" value="ECO:0007669"/>
    <property type="project" value="InterPro"/>
</dbReference>
<evidence type="ECO:0000259" key="2">
    <source>
        <dbReference type="Pfam" id="PF06668"/>
    </source>
</evidence>
<organism evidence="3 4">
    <name type="scientific">Electrophorus voltai</name>
    <dbReference type="NCBI Taxonomy" id="2609070"/>
    <lineage>
        <taxon>Eukaryota</taxon>
        <taxon>Metazoa</taxon>
        <taxon>Chordata</taxon>
        <taxon>Craniata</taxon>
        <taxon>Vertebrata</taxon>
        <taxon>Euteleostomi</taxon>
        <taxon>Actinopterygii</taxon>
        <taxon>Neopterygii</taxon>
        <taxon>Teleostei</taxon>
        <taxon>Ostariophysi</taxon>
        <taxon>Gymnotiformes</taxon>
        <taxon>Gymnotoidei</taxon>
        <taxon>Gymnotidae</taxon>
        <taxon>Electrophorus</taxon>
    </lineage>
</organism>
<reference evidence="3" key="1">
    <citation type="submission" date="2023-03" db="EMBL/GenBank/DDBJ databases">
        <title>Electrophorus voltai genome.</title>
        <authorList>
            <person name="Bian C."/>
        </authorList>
    </citation>
    <scope>NUCLEOTIDE SEQUENCE</scope>
    <source>
        <strain evidence="3">CB-2022</strain>
        <tissue evidence="3">Muscle</tissue>
    </source>
</reference>